<proteinExistence type="predicted"/>
<evidence type="ECO:0000313" key="3">
    <source>
        <dbReference type="Proteomes" id="UP000177565"/>
    </source>
</evidence>
<keyword evidence="1" id="KW-0812">Transmembrane</keyword>
<evidence type="ECO:0000256" key="1">
    <source>
        <dbReference type="SAM" id="Phobius"/>
    </source>
</evidence>
<organism evidence="2 3">
    <name type="scientific">Candidatus Taylorbacteria bacterium RIFCSPHIGHO2_02_FULL_46_13</name>
    <dbReference type="NCBI Taxonomy" id="1802312"/>
    <lineage>
        <taxon>Bacteria</taxon>
        <taxon>Candidatus Tayloriibacteriota</taxon>
    </lineage>
</organism>
<feature type="transmembrane region" description="Helical" evidence="1">
    <location>
        <begin position="48"/>
        <end position="72"/>
    </location>
</feature>
<sequence>MNVHIPPAVGLRISVTLALLSGIDTLLMVVMLVATGVGLLSGLDVTNWILVLQGGGIALGVLLGLLVLCRLLNKGA</sequence>
<gene>
    <name evidence="2" type="ORF">A3C06_01475</name>
</gene>
<dbReference type="AlphaFoldDB" id="A0A1G2MSC7"/>
<reference evidence="2 3" key="1">
    <citation type="journal article" date="2016" name="Nat. Commun.">
        <title>Thousands of microbial genomes shed light on interconnected biogeochemical processes in an aquifer system.</title>
        <authorList>
            <person name="Anantharaman K."/>
            <person name="Brown C.T."/>
            <person name="Hug L.A."/>
            <person name="Sharon I."/>
            <person name="Castelle C.J."/>
            <person name="Probst A.J."/>
            <person name="Thomas B.C."/>
            <person name="Singh A."/>
            <person name="Wilkins M.J."/>
            <person name="Karaoz U."/>
            <person name="Brodie E.L."/>
            <person name="Williams K.H."/>
            <person name="Hubbard S.S."/>
            <person name="Banfield J.F."/>
        </authorList>
    </citation>
    <scope>NUCLEOTIDE SEQUENCE [LARGE SCALE GENOMIC DNA]</scope>
</reference>
<keyword evidence="1" id="KW-1133">Transmembrane helix</keyword>
<name>A0A1G2MSC7_9BACT</name>
<protein>
    <submittedName>
        <fullName evidence="2">Uncharacterized protein</fullName>
    </submittedName>
</protein>
<evidence type="ECO:0000313" key="2">
    <source>
        <dbReference type="EMBL" id="OHA26790.1"/>
    </source>
</evidence>
<dbReference type="Proteomes" id="UP000177565">
    <property type="component" value="Unassembled WGS sequence"/>
</dbReference>
<feature type="transmembrane region" description="Helical" evidence="1">
    <location>
        <begin position="12"/>
        <end position="36"/>
    </location>
</feature>
<accession>A0A1G2MSC7</accession>
<comment type="caution">
    <text evidence="2">The sequence shown here is derived from an EMBL/GenBank/DDBJ whole genome shotgun (WGS) entry which is preliminary data.</text>
</comment>
<keyword evidence="1" id="KW-0472">Membrane</keyword>
<dbReference type="EMBL" id="MHRQ01000016">
    <property type="protein sequence ID" value="OHA26790.1"/>
    <property type="molecule type" value="Genomic_DNA"/>
</dbReference>